<evidence type="ECO:0000313" key="7">
    <source>
        <dbReference type="Proteomes" id="UP000658980"/>
    </source>
</evidence>
<dbReference type="EMBL" id="JACSPU010000001">
    <property type="protein sequence ID" value="MBD8014213.1"/>
    <property type="molecule type" value="Genomic_DNA"/>
</dbReference>
<evidence type="ECO:0000259" key="5">
    <source>
        <dbReference type="Pfam" id="PF06803"/>
    </source>
</evidence>
<reference evidence="6 7" key="1">
    <citation type="submission" date="2020-08" db="EMBL/GenBank/DDBJ databases">
        <title>A Genomic Blueprint of the Chicken Gut Microbiome.</title>
        <authorList>
            <person name="Gilroy R."/>
            <person name="Ravi A."/>
            <person name="Getino M."/>
            <person name="Pursley I."/>
            <person name="Horton D.L."/>
            <person name="Alikhan N.-F."/>
            <person name="Baker D."/>
            <person name="Gharbi K."/>
            <person name="Hall N."/>
            <person name="Watson M."/>
            <person name="Adriaenssens E.M."/>
            <person name="Foster-Nyarko E."/>
            <person name="Jarju S."/>
            <person name="Secka A."/>
            <person name="Antonio M."/>
            <person name="Oren A."/>
            <person name="Chaudhuri R."/>
            <person name="La Ragione R.M."/>
            <person name="Hildebrand F."/>
            <person name="Pallen M.J."/>
        </authorList>
    </citation>
    <scope>NUCLEOTIDE SEQUENCE [LARGE SCALE GENOMIC DNA]</scope>
    <source>
        <strain evidence="6 7">Sa1BUA13</strain>
    </source>
</reference>
<comment type="subcellular location">
    <subcellularLocation>
        <location evidence="1">Endomembrane system</location>
        <topology evidence="1">Multi-pass membrane protein</topology>
    </subcellularLocation>
</comment>
<gene>
    <name evidence="6" type="ORF">H9630_05205</name>
</gene>
<feature type="domain" description="DUF1232" evidence="5">
    <location>
        <begin position="66"/>
        <end position="98"/>
    </location>
</feature>
<dbReference type="Proteomes" id="UP000658980">
    <property type="component" value="Unassembled WGS sequence"/>
</dbReference>
<evidence type="ECO:0000256" key="3">
    <source>
        <dbReference type="ARBA" id="ARBA00022989"/>
    </source>
</evidence>
<dbReference type="InterPro" id="IPR010652">
    <property type="entry name" value="DUF1232"/>
</dbReference>
<dbReference type="RefSeq" id="WP_191714397.1">
    <property type="nucleotide sequence ID" value="NZ_JACSPU010000001.1"/>
</dbReference>
<name>A0ABR8WAZ7_9BACL</name>
<evidence type="ECO:0000313" key="6">
    <source>
        <dbReference type="EMBL" id="MBD8014213.1"/>
    </source>
</evidence>
<keyword evidence="3" id="KW-1133">Transmembrane helix</keyword>
<protein>
    <submittedName>
        <fullName evidence="6">DUF1232 domain-containing protein</fullName>
    </submittedName>
</protein>
<comment type="caution">
    <text evidence="6">The sequence shown here is derived from an EMBL/GenBank/DDBJ whole genome shotgun (WGS) entry which is preliminary data.</text>
</comment>
<evidence type="ECO:0000256" key="4">
    <source>
        <dbReference type="ARBA" id="ARBA00023136"/>
    </source>
</evidence>
<sequence>MTTFEGFKDDEKFEKSIKSSAKHFNANAFFSKISKSVKYLSTETIYYSFLLFEVFQSRKVSQADALIIVGALGYLILPVDLIPDFIPVVGFADDTALILKAVSKIHSSIDEEVKFLATERMRKLGIFRKDFNEL</sequence>
<keyword evidence="2" id="KW-0812">Transmembrane</keyword>
<evidence type="ECO:0000256" key="2">
    <source>
        <dbReference type="ARBA" id="ARBA00022692"/>
    </source>
</evidence>
<dbReference type="Pfam" id="PF06803">
    <property type="entry name" value="DUF1232"/>
    <property type="match status" value="1"/>
</dbReference>
<organism evidence="6 7">
    <name type="scientific">Planococcus wigleyi</name>
    <dbReference type="NCBI Taxonomy" id="2762216"/>
    <lineage>
        <taxon>Bacteria</taxon>
        <taxon>Bacillati</taxon>
        <taxon>Bacillota</taxon>
        <taxon>Bacilli</taxon>
        <taxon>Bacillales</taxon>
        <taxon>Caryophanaceae</taxon>
        <taxon>Planococcus</taxon>
    </lineage>
</organism>
<keyword evidence="4" id="KW-0472">Membrane</keyword>
<evidence type="ECO:0000256" key="1">
    <source>
        <dbReference type="ARBA" id="ARBA00004127"/>
    </source>
</evidence>
<keyword evidence="7" id="KW-1185">Reference proteome</keyword>
<accession>A0ABR8WAZ7</accession>
<proteinExistence type="predicted"/>